<keyword evidence="7" id="KW-0408">Iron</keyword>
<dbReference type="InterPro" id="IPR003593">
    <property type="entry name" value="AAA+_ATPase"/>
</dbReference>
<organism evidence="11 12">
    <name type="scientific">Virgibacillus halodenitrificans</name>
    <name type="common">Bacillus halodenitrificans</name>
    <dbReference type="NCBI Taxonomy" id="1482"/>
    <lineage>
        <taxon>Bacteria</taxon>
        <taxon>Bacillati</taxon>
        <taxon>Bacillota</taxon>
        <taxon>Bacilli</taxon>
        <taxon>Bacillales</taxon>
        <taxon>Bacillaceae</taxon>
        <taxon>Virgibacillus</taxon>
    </lineage>
</organism>
<evidence type="ECO:0000256" key="5">
    <source>
        <dbReference type="ARBA" id="ARBA00022741"/>
    </source>
</evidence>
<comment type="caution">
    <text evidence="11">The sequence shown here is derived from an EMBL/GenBank/DDBJ whole genome shotgun (WGS) entry which is preliminary data.</text>
</comment>
<dbReference type="GO" id="GO:0005524">
    <property type="term" value="F:ATP binding"/>
    <property type="evidence" value="ECO:0007669"/>
    <property type="project" value="UniProtKB-KW"/>
</dbReference>
<dbReference type="Pfam" id="PF00005">
    <property type="entry name" value="ABC_tran"/>
    <property type="match status" value="1"/>
</dbReference>
<dbReference type="Gene3D" id="3.40.50.300">
    <property type="entry name" value="P-loop containing nucleotide triphosphate hydrolases"/>
    <property type="match status" value="1"/>
</dbReference>
<dbReference type="EMBL" id="JACWEZ010000003">
    <property type="protein sequence ID" value="MBD1222450.1"/>
    <property type="molecule type" value="Genomic_DNA"/>
</dbReference>
<keyword evidence="2" id="KW-0813">Transport</keyword>
<gene>
    <name evidence="11" type="ORF">IC602_07505</name>
</gene>
<name>A0ABR7VKK7_VIRHA</name>
<evidence type="ECO:0000256" key="9">
    <source>
        <dbReference type="ARBA" id="ARBA00023136"/>
    </source>
</evidence>
<dbReference type="InterPro" id="IPR017871">
    <property type="entry name" value="ABC_transporter-like_CS"/>
</dbReference>
<keyword evidence="5" id="KW-0547">Nucleotide-binding</keyword>
<evidence type="ECO:0000256" key="8">
    <source>
        <dbReference type="ARBA" id="ARBA00023065"/>
    </source>
</evidence>
<sequence length="280" mass="31679">MYRLYTDALNIGYGEQLIVKDLSIQIPDKQITTIIGSNGCGKSTLLKAITRIISQSSGNVVLDGKNILKENTKQLARKMAILPQSPESTGGLTVGELVSYGRFPYQSGFGRLTRRDQEMIDWALEVTGIIDFKYRHVDALSGGQRQRVWIAMALAQETEIIFLDEPTTYLDMAHQLEVLELLQRLNKEEERTIIMVLHDLNQAARFADYIIALKDGEIVKSGDCETIMQPDVLRDVFQIDAEIGRDPRTNRPICLTYNLLKGEKQNEKVDSTAYFNARTY</sequence>
<evidence type="ECO:0000256" key="2">
    <source>
        <dbReference type="ARBA" id="ARBA00022448"/>
    </source>
</evidence>
<dbReference type="RefSeq" id="WP_189777779.1">
    <property type="nucleotide sequence ID" value="NZ_JACWEZ010000003.1"/>
</dbReference>
<dbReference type="InterPro" id="IPR027417">
    <property type="entry name" value="P-loop_NTPase"/>
</dbReference>
<evidence type="ECO:0000259" key="10">
    <source>
        <dbReference type="PROSITE" id="PS50893"/>
    </source>
</evidence>
<keyword evidence="6 11" id="KW-0067">ATP-binding</keyword>
<dbReference type="InterPro" id="IPR003439">
    <property type="entry name" value="ABC_transporter-like_ATP-bd"/>
</dbReference>
<keyword evidence="12" id="KW-1185">Reference proteome</keyword>
<evidence type="ECO:0000256" key="6">
    <source>
        <dbReference type="ARBA" id="ARBA00022840"/>
    </source>
</evidence>
<keyword evidence="4" id="KW-0410">Iron transport</keyword>
<dbReference type="SUPFAM" id="SSF52540">
    <property type="entry name" value="P-loop containing nucleoside triphosphate hydrolases"/>
    <property type="match status" value="1"/>
</dbReference>
<keyword evidence="8" id="KW-0406">Ion transport</keyword>
<keyword evidence="3" id="KW-1003">Cell membrane</keyword>
<evidence type="ECO:0000256" key="1">
    <source>
        <dbReference type="ARBA" id="ARBA00004202"/>
    </source>
</evidence>
<evidence type="ECO:0000313" key="11">
    <source>
        <dbReference type="EMBL" id="MBD1222450.1"/>
    </source>
</evidence>
<dbReference type="PROSITE" id="PS50893">
    <property type="entry name" value="ABC_TRANSPORTER_2"/>
    <property type="match status" value="1"/>
</dbReference>
<reference evidence="11 12" key="1">
    <citation type="submission" date="2020-09" db="EMBL/GenBank/DDBJ databases">
        <title>Draft Genome Sequences of Oil-Oxidizing Bacteria Halomonas titanicae, Marinobacter lutaoensis, and Virgibacillus halodenitrificans Isolated from Highly Saline Environments.</title>
        <authorList>
            <person name="Grouzdev D.S."/>
            <person name="Sokolova D.S."/>
            <person name="Semenova E.M."/>
            <person name="Borzenkov I.A."/>
            <person name="Bidzhieva S.K."/>
            <person name="Poltaraus A.B."/>
            <person name="Nazina T.N."/>
        </authorList>
    </citation>
    <scope>NUCLEOTIDE SEQUENCE [LARGE SCALE GENOMIC DNA]</scope>
    <source>
        <strain evidence="11 12">VKM B-3472D</strain>
    </source>
</reference>
<keyword evidence="9" id="KW-0472">Membrane</keyword>
<comment type="subcellular location">
    <subcellularLocation>
        <location evidence="1">Cell membrane</location>
        <topology evidence="1">Peripheral membrane protein</topology>
    </subcellularLocation>
</comment>
<dbReference type="CDD" id="cd03214">
    <property type="entry name" value="ABC_Iron-Siderophores_B12_Hemin"/>
    <property type="match status" value="1"/>
</dbReference>
<proteinExistence type="predicted"/>
<dbReference type="PROSITE" id="PS00211">
    <property type="entry name" value="ABC_TRANSPORTER_1"/>
    <property type="match status" value="1"/>
</dbReference>
<evidence type="ECO:0000256" key="4">
    <source>
        <dbReference type="ARBA" id="ARBA00022496"/>
    </source>
</evidence>
<accession>A0ABR7VKK7</accession>
<dbReference type="Proteomes" id="UP000621631">
    <property type="component" value="Unassembled WGS sequence"/>
</dbReference>
<evidence type="ECO:0000256" key="3">
    <source>
        <dbReference type="ARBA" id="ARBA00022475"/>
    </source>
</evidence>
<feature type="domain" description="ABC transporter" evidence="10">
    <location>
        <begin position="4"/>
        <end position="240"/>
    </location>
</feature>
<dbReference type="PANTHER" id="PTHR42771:SF4">
    <property type="entry name" value="IRON(3+)-HYDROXAMATE IMPORT ATP-BINDING PROTEIN FHUC"/>
    <property type="match status" value="1"/>
</dbReference>
<evidence type="ECO:0000313" key="12">
    <source>
        <dbReference type="Proteomes" id="UP000621631"/>
    </source>
</evidence>
<dbReference type="PANTHER" id="PTHR42771">
    <property type="entry name" value="IRON(3+)-HYDROXAMATE IMPORT ATP-BINDING PROTEIN FHUC"/>
    <property type="match status" value="1"/>
</dbReference>
<dbReference type="SMART" id="SM00382">
    <property type="entry name" value="AAA"/>
    <property type="match status" value="1"/>
</dbReference>
<dbReference type="InterPro" id="IPR051535">
    <property type="entry name" value="Siderophore_ABC-ATPase"/>
</dbReference>
<protein>
    <submittedName>
        <fullName evidence="11">ABC transporter ATP-binding protein</fullName>
    </submittedName>
</protein>
<evidence type="ECO:0000256" key="7">
    <source>
        <dbReference type="ARBA" id="ARBA00023004"/>
    </source>
</evidence>